<dbReference type="GeneID" id="94553067"/>
<sequence length="204" mass="23592">MIIVPFYNFFIRRERYAYIFIAYCTNWHFIFWGSLSGKDAHNISAHAYLVEPPIIEQVVFIEEEIEVIEVAPEIEIYVEPEEVEVYVEPEVQEITETRASEEPETYDMIHQKDVAEEEDPVPPEVSATWYVEDAAVLGLEAILAAYPVFDYEYFIVSTPSNYIYQYDFYVDSPDGGHANLVGIYQYDATGQATFHLNPVTGSWE</sequence>
<organism evidence="1 2">
    <name type="scientific">Jeotgalibaca porci</name>
    <dbReference type="NCBI Taxonomy" id="1868793"/>
    <lineage>
        <taxon>Bacteria</taxon>
        <taxon>Bacillati</taxon>
        <taxon>Bacillota</taxon>
        <taxon>Bacilli</taxon>
        <taxon>Lactobacillales</taxon>
        <taxon>Carnobacteriaceae</taxon>
        <taxon>Jeotgalibaca</taxon>
    </lineage>
</organism>
<gene>
    <name evidence="1" type="ORF">G7058_07205</name>
</gene>
<dbReference type="KEGG" id="jpo:G7058_07205"/>
<evidence type="ECO:0000313" key="1">
    <source>
        <dbReference type="EMBL" id="QIK51829.1"/>
    </source>
</evidence>
<dbReference type="Proteomes" id="UP000501830">
    <property type="component" value="Chromosome"/>
</dbReference>
<evidence type="ECO:0000313" key="2">
    <source>
        <dbReference type="Proteomes" id="UP000501830"/>
    </source>
</evidence>
<proteinExistence type="predicted"/>
<dbReference type="RefSeq" id="WP_166062889.1">
    <property type="nucleotide sequence ID" value="NZ_CP049889.1"/>
</dbReference>
<dbReference type="AlphaFoldDB" id="A0A6G7WHY6"/>
<dbReference type="EMBL" id="CP049889">
    <property type="protein sequence ID" value="QIK51829.1"/>
    <property type="molecule type" value="Genomic_DNA"/>
</dbReference>
<keyword evidence="2" id="KW-1185">Reference proteome</keyword>
<accession>A0A6G7WHY6</accession>
<reference evidence="1 2" key="1">
    <citation type="journal article" date="2017" name="Int. J. Syst. Evol. Microbiol.">
        <title>Jeotgalibaca porci sp. nov. and Jeotgalibaca arthritidis sp. nov., isolated from pigs, and emended description of the genus Jeotgalibaca.</title>
        <authorList>
            <person name="Zamora L."/>
            <person name="Perez-Sancho M."/>
            <person name="Dominguez L."/>
            <person name="Fernandez-Garayzabal J.F."/>
            <person name="Vela A.I."/>
        </authorList>
    </citation>
    <scope>NUCLEOTIDE SEQUENCE [LARGE SCALE GENOMIC DNA]</scope>
    <source>
        <strain evidence="1 2">CCUG 69148</strain>
    </source>
</reference>
<protein>
    <submittedName>
        <fullName evidence="1">Uncharacterized protein</fullName>
    </submittedName>
</protein>
<name>A0A6G7WHY6_9LACT</name>